<dbReference type="KEGG" id="gdi:GDI2288"/>
<evidence type="ECO:0000313" key="2">
    <source>
        <dbReference type="Proteomes" id="UP000001176"/>
    </source>
</evidence>
<dbReference type="Proteomes" id="UP000001176">
    <property type="component" value="Chromosome"/>
</dbReference>
<dbReference type="AlphaFoldDB" id="A9HLZ4"/>
<dbReference type="EMBL" id="AM889285">
    <property type="protein sequence ID" value="CAP56231.1"/>
    <property type="molecule type" value="Genomic_DNA"/>
</dbReference>
<organism evidence="1 2">
    <name type="scientific">Gluconacetobacter diazotrophicus (strain ATCC 49037 / DSM 5601 / CCUG 37298 / CIP 103539 / LMG 7603 / PAl5)</name>
    <dbReference type="NCBI Taxonomy" id="272568"/>
    <lineage>
        <taxon>Bacteria</taxon>
        <taxon>Pseudomonadati</taxon>
        <taxon>Pseudomonadota</taxon>
        <taxon>Alphaproteobacteria</taxon>
        <taxon>Acetobacterales</taxon>
        <taxon>Acetobacteraceae</taxon>
        <taxon>Gluconacetobacter</taxon>
    </lineage>
</organism>
<keyword evidence="2" id="KW-1185">Reference proteome</keyword>
<reference evidence="1 2" key="1">
    <citation type="journal article" date="2009" name="BMC Genomics">
        <title>Complete genome sequence of the sugarcane nitrogen-fixing endophyte Gluconacetobacter diazotrophicus Pal5.</title>
        <authorList>
            <person name="Bertalan M."/>
            <person name="Albano R."/>
            <person name="Padua V."/>
            <person name="Rouws L."/>
            <person name="Rojas C."/>
            <person name="Hemerly A."/>
            <person name="Teixeira K."/>
            <person name="Schwab S."/>
            <person name="Araujo J."/>
            <person name="Oliveira A."/>
            <person name="Franca L."/>
            <person name="Magalhaes V."/>
            <person name="Alqueres S."/>
            <person name="Cardoso A."/>
            <person name="Almeida W."/>
            <person name="Loureiro M.M."/>
            <person name="Nogueira E."/>
            <person name="Cidade D."/>
            <person name="Oliveira D."/>
            <person name="Simao T."/>
            <person name="Macedo J."/>
            <person name="Valadao A."/>
            <person name="Dreschsel M."/>
            <person name="Freitas F."/>
            <person name="Vidal M."/>
            <person name="Guedes H."/>
            <person name="Rodrigues E."/>
            <person name="Meneses C."/>
            <person name="Brioso P."/>
            <person name="Pozzer L."/>
            <person name="Figueiredo D."/>
            <person name="Montano H."/>
            <person name="Junior J."/>
            <person name="Filho G."/>
            <person name="Flores V."/>
            <person name="Ferreira B."/>
            <person name="Branco A."/>
            <person name="Gonzalez P."/>
            <person name="Guillobel H."/>
            <person name="Lemos M."/>
            <person name="Seibel L."/>
            <person name="Macedo J."/>
            <person name="Alves-Ferreira M."/>
            <person name="Sachetto-Martins G."/>
            <person name="Coelho A."/>
            <person name="Santos E."/>
            <person name="Amaral G."/>
            <person name="Neves A."/>
            <person name="Pacheco A.B."/>
            <person name="Carvalho D."/>
            <person name="Lery L."/>
            <person name="Bisch P."/>
            <person name="Rossle S.C."/>
            <person name="Urmenyi T."/>
            <person name="Kruger W.V."/>
            <person name="Martins O."/>
            <person name="Baldani J.I."/>
            <person name="Ferreira P.C."/>
        </authorList>
    </citation>
    <scope>NUCLEOTIDE SEQUENCE [LARGE SCALE GENOMIC DNA]</scope>
    <source>
        <strain evidence="2">ATCC 49037 / DSM 5601 / CCUG 37298 / CIP 103539 / LMG 7603 / PAl5</strain>
    </source>
</reference>
<accession>A9HLZ4</accession>
<protein>
    <submittedName>
        <fullName evidence="1">Uncharacterized protein</fullName>
    </submittedName>
</protein>
<proteinExistence type="predicted"/>
<gene>
    <name evidence="1" type="ordered locus">GDI2288</name>
</gene>
<sequence length="50" mass="5296">MVVGNGGLGITRQNRLPSLLPAAPVVMASGKSCALNCLSIRIRGRKERFS</sequence>
<name>A9HLZ4_GLUDA</name>
<evidence type="ECO:0000313" key="1">
    <source>
        <dbReference type="EMBL" id="CAP56231.1"/>
    </source>
</evidence>